<organism evidence="7 8">
    <name type="scientific">Floccifex porci</name>
    <dbReference type="NCBI Taxonomy" id="2606629"/>
    <lineage>
        <taxon>Bacteria</taxon>
        <taxon>Bacillati</taxon>
        <taxon>Bacillota</taxon>
        <taxon>Erysipelotrichia</taxon>
        <taxon>Erysipelotrichales</taxon>
        <taxon>Erysipelotrichaceae</taxon>
        <taxon>Floccifex</taxon>
    </lineage>
</organism>
<evidence type="ECO:0000256" key="5">
    <source>
        <dbReference type="ARBA" id="ARBA00023136"/>
    </source>
</evidence>
<evidence type="ECO:0000256" key="4">
    <source>
        <dbReference type="ARBA" id="ARBA00022989"/>
    </source>
</evidence>
<proteinExistence type="predicted"/>
<protein>
    <submittedName>
        <fullName evidence="7">ATP synthase subunit I</fullName>
    </submittedName>
</protein>
<keyword evidence="2" id="KW-1003">Cell membrane</keyword>
<accession>A0A7X2N2B0</accession>
<evidence type="ECO:0000313" key="7">
    <source>
        <dbReference type="EMBL" id="MSS01167.1"/>
    </source>
</evidence>
<evidence type="ECO:0000256" key="6">
    <source>
        <dbReference type="SAM" id="Phobius"/>
    </source>
</evidence>
<dbReference type="Proteomes" id="UP000470082">
    <property type="component" value="Unassembled WGS sequence"/>
</dbReference>
<keyword evidence="4 6" id="KW-1133">Transmembrane helix</keyword>
<comment type="caution">
    <text evidence="7">The sequence shown here is derived from an EMBL/GenBank/DDBJ whole genome shotgun (WGS) entry which is preliminary data.</text>
</comment>
<dbReference type="InterPro" id="IPR005598">
    <property type="entry name" value="ATP_synth_I"/>
</dbReference>
<comment type="subcellular location">
    <subcellularLocation>
        <location evidence="1">Cell membrane</location>
        <topology evidence="1">Multi-pass membrane protein</topology>
    </subcellularLocation>
</comment>
<reference evidence="7 8" key="1">
    <citation type="submission" date="2019-08" db="EMBL/GenBank/DDBJ databases">
        <title>In-depth cultivation of the pig gut microbiome towards novel bacterial diversity and tailored functional studies.</title>
        <authorList>
            <person name="Wylensek D."/>
            <person name="Hitch T.C.A."/>
            <person name="Clavel T."/>
        </authorList>
    </citation>
    <scope>NUCLEOTIDE SEQUENCE [LARGE SCALE GENOMIC DNA]</scope>
    <source>
        <strain evidence="7 8">LKV-178-WT-2G</strain>
    </source>
</reference>
<evidence type="ECO:0000256" key="3">
    <source>
        <dbReference type="ARBA" id="ARBA00022692"/>
    </source>
</evidence>
<dbReference type="AlphaFoldDB" id="A0A7X2N2B0"/>
<dbReference type="GO" id="GO:0005886">
    <property type="term" value="C:plasma membrane"/>
    <property type="evidence" value="ECO:0007669"/>
    <property type="project" value="UniProtKB-SubCell"/>
</dbReference>
<keyword evidence="3 6" id="KW-0812">Transmembrane</keyword>
<dbReference type="Pfam" id="PF03899">
    <property type="entry name" value="ATP-synt_I"/>
    <property type="match status" value="1"/>
</dbReference>
<evidence type="ECO:0000256" key="2">
    <source>
        <dbReference type="ARBA" id="ARBA00022475"/>
    </source>
</evidence>
<gene>
    <name evidence="7" type="ORF">FYJ50_03445</name>
</gene>
<feature type="transmembrane region" description="Helical" evidence="6">
    <location>
        <begin position="94"/>
        <end position="113"/>
    </location>
</feature>
<keyword evidence="8" id="KW-1185">Reference proteome</keyword>
<name>A0A7X2N2B0_9FIRM</name>
<feature type="transmembrane region" description="Helical" evidence="6">
    <location>
        <begin position="56"/>
        <end position="73"/>
    </location>
</feature>
<feature type="transmembrane region" description="Helical" evidence="6">
    <location>
        <begin position="33"/>
        <end position="50"/>
    </location>
</feature>
<sequence length="140" mass="16186">MYRYGICDIWLFLLIDEKDEGSRMNRFQKRIETISLFVTIPVSITGWILFDFNVFAGIWIGCMCALIGFRMIVKMTKSLNPDEQKAKKQGVFSYTMRYFFYGMILFICAYKGIPVLSVLAGIMCHKASLLIYTAIEKEDA</sequence>
<evidence type="ECO:0000256" key="1">
    <source>
        <dbReference type="ARBA" id="ARBA00004651"/>
    </source>
</evidence>
<keyword evidence="5 6" id="KW-0472">Membrane</keyword>
<evidence type="ECO:0000313" key="8">
    <source>
        <dbReference type="Proteomes" id="UP000470082"/>
    </source>
</evidence>
<dbReference type="EMBL" id="VUMM01000004">
    <property type="protein sequence ID" value="MSS01167.1"/>
    <property type="molecule type" value="Genomic_DNA"/>
</dbReference>